<dbReference type="PANTHER" id="PTHR30620">
    <property type="entry name" value="PERIPLASMIC BETA-GLUCOSIDASE-RELATED"/>
    <property type="match status" value="1"/>
</dbReference>
<reference evidence="3 4" key="1">
    <citation type="journal article" date="2014" name="Agronomy (Basel)">
        <title>A Draft Genome Sequence for Ensete ventricosum, the Drought-Tolerant Tree Against Hunger.</title>
        <authorList>
            <person name="Harrison J."/>
            <person name="Moore K.A."/>
            <person name="Paszkiewicz K."/>
            <person name="Jones T."/>
            <person name="Grant M."/>
            <person name="Ambacheew D."/>
            <person name="Muzemil S."/>
            <person name="Studholme D.J."/>
        </authorList>
    </citation>
    <scope>NUCLEOTIDE SEQUENCE [LARGE SCALE GENOMIC DNA]</scope>
</reference>
<dbReference type="SUPFAM" id="SSF51445">
    <property type="entry name" value="(Trans)glycosidases"/>
    <property type="match status" value="1"/>
</dbReference>
<dbReference type="GO" id="GO:0009251">
    <property type="term" value="P:glucan catabolic process"/>
    <property type="evidence" value="ECO:0007669"/>
    <property type="project" value="TreeGrafter"/>
</dbReference>
<sequence length="146" mass="16579">MPAYYDSIAKGVYIVKRVHILLIGYFGICHNSIRSNHHQGFVISDWQGIDRITTPPDANYTYSVQMSVNAGIDMVMVPDDYLGFINNLATLVNTEVIPMSRIDDAVRRILRVKFVMGLFDNPLPDYNLVDQLGKKVSWLSVLRLFA</sequence>
<proteinExistence type="predicted"/>
<name>A0A427AN74_ENSVE</name>
<evidence type="ECO:0000313" key="4">
    <source>
        <dbReference type="Proteomes" id="UP000287651"/>
    </source>
</evidence>
<protein>
    <recommendedName>
        <fullName evidence="2">Glycoside hydrolase family 3 N-terminal domain-containing protein</fullName>
    </recommendedName>
</protein>
<dbReference type="InterPro" id="IPR017853">
    <property type="entry name" value="GH"/>
</dbReference>
<dbReference type="Proteomes" id="UP000287651">
    <property type="component" value="Unassembled WGS sequence"/>
</dbReference>
<accession>A0A427AN74</accession>
<dbReference type="Gene3D" id="3.20.20.300">
    <property type="entry name" value="Glycoside hydrolase, family 3, N-terminal domain"/>
    <property type="match status" value="1"/>
</dbReference>
<dbReference type="EMBL" id="AMZH03001871">
    <property type="protein sequence ID" value="RRT77663.1"/>
    <property type="molecule type" value="Genomic_DNA"/>
</dbReference>
<dbReference type="InterPro" id="IPR051915">
    <property type="entry name" value="Cellulose_Degrad_GH3"/>
</dbReference>
<organism evidence="3 4">
    <name type="scientific">Ensete ventricosum</name>
    <name type="common">Abyssinian banana</name>
    <name type="synonym">Musa ensete</name>
    <dbReference type="NCBI Taxonomy" id="4639"/>
    <lineage>
        <taxon>Eukaryota</taxon>
        <taxon>Viridiplantae</taxon>
        <taxon>Streptophyta</taxon>
        <taxon>Embryophyta</taxon>
        <taxon>Tracheophyta</taxon>
        <taxon>Spermatophyta</taxon>
        <taxon>Magnoliopsida</taxon>
        <taxon>Liliopsida</taxon>
        <taxon>Zingiberales</taxon>
        <taxon>Musaceae</taxon>
        <taxon>Ensete</taxon>
    </lineage>
</organism>
<evidence type="ECO:0000256" key="1">
    <source>
        <dbReference type="ARBA" id="ARBA00022801"/>
    </source>
</evidence>
<dbReference type="GO" id="GO:0008422">
    <property type="term" value="F:beta-glucosidase activity"/>
    <property type="evidence" value="ECO:0007669"/>
    <property type="project" value="TreeGrafter"/>
</dbReference>
<keyword evidence="1" id="KW-0378">Hydrolase</keyword>
<gene>
    <name evidence="3" type="ORF">B296_00018682</name>
</gene>
<comment type="caution">
    <text evidence="3">The sequence shown here is derived from an EMBL/GenBank/DDBJ whole genome shotgun (WGS) entry which is preliminary data.</text>
</comment>
<evidence type="ECO:0000313" key="3">
    <source>
        <dbReference type="EMBL" id="RRT77663.1"/>
    </source>
</evidence>
<evidence type="ECO:0000259" key="2">
    <source>
        <dbReference type="Pfam" id="PF00933"/>
    </source>
</evidence>
<feature type="domain" description="Glycoside hydrolase family 3 N-terminal" evidence="2">
    <location>
        <begin position="39"/>
        <end position="112"/>
    </location>
</feature>
<dbReference type="Pfam" id="PF00933">
    <property type="entry name" value="Glyco_hydro_3"/>
    <property type="match status" value="1"/>
</dbReference>
<dbReference type="PANTHER" id="PTHR30620:SF83">
    <property type="entry name" value="GLYCOSYL HYDROLASE FAMILY 3 N TERMINAL DOMAIN CONTAINING PROTEIN, EXPRESSED"/>
    <property type="match status" value="1"/>
</dbReference>
<dbReference type="InterPro" id="IPR036962">
    <property type="entry name" value="Glyco_hydro_3_N_sf"/>
</dbReference>
<dbReference type="AlphaFoldDB" id="A0A427AN74"/>
<dbReference type="InterPro" id="IPR001764">
    <property type="entry name" value="Glyco_hydro_3_N"/>
</dbReference>